<evidence type="ECO:0000313" key="2">
    <source>
        <dbReference type="EMBL" id="EAT88567.2"/>
    </source>
</evidence>
<evidence type="ECO:0000256" key="1">
    <source>
        <dbReference type="ARBA" id="ARBA00023242"/>
    </source>
</evidence>
<dbReference type="STRING" id="321614.Q0UY02"/>
<gene>
    <name evidence="2" type="ORF">SNOG_03362</name>
</gene>
<accession>Q0UY02</accession>
<dbReference type="Proteomes" id="UP000001055">
    <property type="component" value="Unassembled WGS sequence"/>
</dbReference>
<dbReference type="CDD" id="cd00067">
    <property type="entry name" value="GAL4"/>
    <property type="match status" value="1"/>
</dbReference>
<dbReference type="InParanoid" id="Q0UY02"/>
<keyword evidence="1" id="KW-0539">Nucleus</keyword>
<reference evidence="3" key="1">
    <citation type="journal article" date="2007" name="Plant Cell">
        <title>Dothideomycete-plant interactions illuminated by genome sequencing and EST analysis of the wheat pathogen Stagonospora nodorum.</title>
        <authorList>
            <person name="Hane J.K."/>
            <person name="Lowe R.G."/>
            <person name="Solomon P.S."/>
            <person name="Tan K.C."/>
            <person name="Schoch C.L."/>
            <person name="Spatafora J.W."/>
            <person name="Crous P.W."/>
            <person name="Kodira C."/>
            <person name="Birren B.W."/>
            <person name="Galagan J.E."/>
            <person name="Torriani S.F."/>
            <person name="McDonald B.A."/>
            <person name="Oliver R.P."/>
        </authorList>
    </citation>
    <scope>NUCLEOTIDE SEQUENCE [LARGE SCALE GENOMIC DNA]</scope>
    <source>
        <strain evidence="3">SN15 / ATCC MYA-4574 / FGSC 10173</strain>
    </source>
</reference>
<dbReference type="EMBL" id="CH445329">
    <property type="protein sequence ID" value="EAT88567.2"/>
    <property type="molecule type" value="Genomic_DNA"/>
</dbReference>
<dbReference type="GeneID" id="5970793"/>
<evidence type="ECO:0000313" key="3">
    <source>
        <dbReference type="Proteomes" id="UP000001055"/>
    </source>
</evidence>
<dbReference type="eggNOG" id="ENOG502SFBR">
    <property type="taxonomic scope" value="Eukaryota"/>
</dbReference>
<dbReference type="KEGG" id="pno:SNOG_03362"/>
<dbReference type="PANTHER" id="PTHR35392:SF1">
    <property type="entry name" value="ZN(II)2CYS6 TRANSCRIPTION FACTOR (EUROFUNG)"/>
    <property type="match status" value="1"/>
</dbReference>
<dbReference type="RefSeq" id="XP_001793930.1">
    <property type="nucleotide sequence ID" value="XM_001793878.1"/>
</dbReference>
<protein>
    <submittedName>
        <fullName evidence="2">Uncharacterized protein</fullName>
    </submittedName>
</protein>
<dbReference type="AlphaFoldDB" id="Q0UY02"/>
<dbReference type="GO" id="GO:0000981">
    <property type="term" value="F:DNA-binding transcription factor activity, RNA polymerase II-specific"/>
    <property type="evidence" value="ECO:0007669"/>
    <property type="project" value="InterPro"/>
</dbReference>
<sequence>MSMFDEQYQYYQQTSLLFDPHALAVNQHGTGREKTPTDSLINHTGIVANPLDGYAASRSQPLTAARVPDQMLWDDGSLSNSPTSVRTPDGESFEVEMLDQDMRTFYQHNGVNMSTQVSHNAIPALDTNMFFTPQGTISNHGIPGGSDGVFSFHSDQAMMLDPFPMQQQFLQPPPTGSMSMTANYMPTNNIAAGSFESALEQESAATALKNQLAKNGGRALGTHLEPEVAKSAHEMRKISACWHCVLQRDKCSDGEICARCLKRSQRPNADCGLGCIRIKLVELSPYFLPELVTQMHEDSSLKHFVNSYVHGWGNTEFTLYMTCGGYNMPRIPVKVYEFVPKGNELLVQIQYITDPRTNTRVAVKKQSPALGMVHINHNEEKTYDKYITDIVDHHLDAFGELCWLEDDNDFLQKLFKLMTTMMKPKLLREVFRLVVVTFIMSHALTIAEEGKHTTLQRMHSYAGRAAYADNFTSPRMTNRQLKYFFSRLQRQIQATVLNKLQQIFKSSKGCDKWLAAFVAVLGMCMALEDQQKNIHLVMNTKAAMQGSDTRDAQDVADAACREIDTRMLFVQQIFRWKYNRKHNPLVHSEHDWEKEVGFGDKSSVEFVRQVAQLVKENSKSALSVCEMLVEADD</sequence>
<organism evidence="2 3">
    <name type="scientific">Phaeosphaeria nodorum (strain SN15 / ATCC MYA-4574 / FGSC 10173)</name>
    <name type="common">Glume blotch fungus</name>
    <name type="synonym">Parastagonospora nodorum</name>
    <dbReference type="NCBI Taxonomy" id="321614"/>
    <lineage>
        <taxon>Eukaryota</taxon>
        <taxon>Fungi</taxon>
        <taxon>Dikarya</taxon>
        <taxon>Ascomycota</taxon>
        <taxon>Pezizomycotina</taxon>
        <taxon>Dothideomycetes</taxon>
        <taxon>Pleosporomycetidae</taxon>
        <taxon>Pleosporales</taxon>
        <taxon>Pleosporineae</taxon>
        <taxon>Phaeosphaeriaceae</taxon>
        <taxon>Parastagonospora</taxon>
    </lineage>
</organism>
<proteinExistence type="predicted"/>
<dbReference type="InterPro" id="IPR052973">
    <property type="entry name" value="Fungal_sec-metab_reg_TF"/>
</dbReference>
<dbReference type="VEuPathDB" id="FungiDB:JI435_033620"/>
<dbReference type="PANTHER" id="PTHR35392">
    <property type="entry name" value="ZN(II)2CYS6 TRANSCRIPTION FACTOR (EUROFUNG)-RELATED-RELATED"/>
    <property type="match status" value="1"/>
</dbReference>
<dbReference type="GO" id="GO:0008270">
    <property type="term" value="F:zinc ion binding"/>
    <property type="evidence" value="ECO:0007669"/>
    <property type="project" value="InterPro"/>
</dbReference>
<name>Q0UY02_PHANO</name>
<dbReference type="HOGENOM" id="CLU_015245_0_0_1"/>
<dbReference type="InterPro" id="IPR001138">
    <property type="entry name" value="Zn2Cys6_DnaBD"/>
</dbReference>